<feature type="compositionally biased region" description="Basic and acidic residues" evidence="5">
    <location>
        <begin position="641"/>
        <end position="659"/>
    </location>
</feature>
<evidence type="ECO:0000259" key="6">
    <source>
        <dbReference type="PROSITE" id="PS50800"/>
    </source>
</evidence>
<dbReference type="Pfam" id="PF14443">
    <property type="entry name" value="DBC1"/>
    <property type="match status" value="1"/>
</dbReference>
<dbReference type="PANTHER" id="PTHR14304:SF11">
    <property type="entry name" value="SAP DOMAIN-CONTAINING PROTEIN"/>
    <property type="match status" value="1"/>
</dbReference>
<reference evidence="7 8" key="1">
    <citation type="journal article" date="2017" name="PLoS Biol.">
        <title>The sea cucumber genome provides insights into morphological evolution and visceral regeneration.</title>
        <authorList>
            <person name="Zhang X."/>
            <person name="Sun L."/>
            <person name="Yuan J."/>
            <person name="Sun Y."/>
            <person name="Gao Y."/>
            <person name="Zhang L."/>
            <person name="Li S."/>
            <person name="Dai H."/>
            <person name="Hamel J.F."/>
            <person name="Liu C."/>
            <person name="Yu Y."/>
            <person name="Liu S."/>
            <person name="Lin W."/>
            <person name="Guo K."/>
            <person name="Jin S."/>
            <person name="Xu P."/>
            <person name="Storey K.B."/>
            <person name="Huan P."/>
            <person name="Zhang T."/>
            <person name="Zhou Y."/>
            <person name="Zhang J."/>
            <person name="Lin C."/>
            <person name="Li X."/>
            <person name="Xing L."/>
            <person name="Huo D."/>
            <person name="Sun M."/>
            <person name="Wang L."/>
            <person name="Mercier A."/>
            <person name="Li F."/>
            <person name="Yang H."/>
            <person name="Xiang J."/>
        </authorList>
    </citation>
    <scope>NUCLEOTIDE SEQUENCE [LARGE SCALE GENOMIC DNA]</scope>
    <source>
        <strain evidence="7">Shaxun</strain>
        <tissue evidence="7">Muscle</tissue>
    </source>
</reference>
<sequence length="1238" mass="140712">MSQFGGSKNPPWSSLGTANPGAHHQVIQAQPLMGLGPTAAGLYNQQMAATAGNNTLAMQAQMQANAMQAQAQAQAALQPQAHVMSMQQPLGAQGMAVAVTAPSSQLTVSYPTGGRQSQTNQPKQRVFMGTVTKLHDTFGFLDEDVFFQTSTVKGVMPKVGEKVLVEATFNPNMPFKWNATRVQPLPNQVPPSGSNLTAQQLSAVGINQMVQQQSGGMNPPPPLMGMGMHNQQQGILGNPPQAALNSISNRRNDTDRRRIDRNREREERERERIREQQERDNRDRKREQREREHREQERKEKEREKERDRSPIKIRSRSPRRSPKRARKSAPRYVVQVPRFPLDISNANVLELRKRYTNLYIPSDFFLAGCSYQDAFPLGRPFNTAHPCGFHMMPKDVEPISKNNAVLEPPDISYQFSAKVMLLTSVSEEEFYRNCCARVEDSIDVRDNFQHPARILSFLVGSRGKNEVMAIGGPWSPSLDGADPANDKSVLIRTAIRTTKALAGIDLSACGQWYRFLEIRYHRGEQKGRLKPRVETVVIFVPDVWNLTPTKTEWEALSASYKKKFMAKYSATSRPSSVKKEAVSPPPPSVASQMIPKQQPQQEKSVTEEKVKIKVEEQVEKEAVVKTEESSEQVLDEMEEDRANAAENEPKTHWNDLDPKTMKVQELREELDSRGLNLKGLKSQLVARLTKAIKKEEEEEIAKQEEDEAEELTQKEEDNQEQEQEAEGTHEMMVVEEINEDDSVKGQENGSKTEEKEEVSAKATPPAAGTPLDPKEAEEKKKREEKEKQLLERKYTLPDTPSILVHPSASAKGGKFECTITNLSVLLDYRPEDTKEHSFEVSLFAELFNELLQRDFAFNIYQAILKAPEKKEEKKEEKKDKKEKKEDKKEDKEKKDEKKDEKKEEKKEERKDEKKEEDGEEPKTKKRKVEDKEIDEQTKADEKKDEGKEKKQDSTAIEDGKKDEKKKEEKGNKVGTKNRSSSQENIPKGKVETLDPSLLLSCVYFDQNHCGFILDKDLEDLLNCLGLNLSRAQVRKLMHKVLSRDTWHYRKMTDGIREKDKDENSLVKEETNGPTVEEPYRGNLTLLESLRVKSAKLKAGGDVGTGMVTFQGALVDLASVMSRLKKSEHQRKQDENKINQLQKESDKWKAAANSSQESIKSLDLDVENLRKKLHETEDSLRSSKRKNDDFRSCVEKAHKGIEDISSRFKVVLDREDRKEKDKEKKTTASSSDKKDNKT</sequence>
<dbReference type="GO" id="GO:0005634">
    <property type="term" value="C:nucleus"/>
    <property type="evidence" value="ECO:0007669"/>
    <property type="project" value="TreeGrafter"/>
</dbReference>
<dbReference type="InterPro" id="IPR003034">
    <property type="entry name" value="SAP_dom"/>
</dbReference>
<dbReference type="PROSITE" id="PS50800">
    <property type="entry name" value="SAP"/>
    <property type="match status" value="1"/>
</dbReference>
<dbReference type="InterPro" id="IPR025223">
    <property type="entry name" value="S1-like_RNA-bd_dom"/>
</dbReference>
<dbReference type="GO" id="GO:0006355">
    <property type="term" value="P:regulation of DNA-templated transcription"/>
    <property type="evidence" value="ECO:0007669"/>
    <property type="project" value="InterPro"/>
</dbReference>
<feature type="region of interest" description="Disordered" evidence="5">
    <location>
        <begin position="1126"/>
        <end position="1154"/>
    </location>
</feature>
<name>A0A2G8KRZ7_STIJA</name>
<keyword evidence="2" id="KW-0963">Cytoplasm</keyword>
<feature type="compositionally biased region" description="Basic and acidic residues" evidence="5">
    <location>
        <begin position="250"/>
        <end position="311"/>
    </location>
</feature>
<dbReference type="Pfam" id="PF19256">
    <property type="entry name" value="LAIKA"/>
    <property type="match status" value="1"/>
</dbReference>
<feature type="region of interest" description="Disordered" evidence="5">
    <location>
        <begin position="1212"/>
        <end position="1238"/>
    </location>
</feature>
<feature type="compositionally biased region" description="Basic and acidic residues" evidence="5">
    <location>
        <begin position="867"/>
        <end position="972"/>
    </location>
</feature>
<feature type="region of interest" description="Disordered" evidence="5">
    <location>
        <begin position="867"/>
        <end position="989"/>
    </location>
</feature>
<feature type="region of interest" description="Disordered" evidence="5">
    <location>
        <begin position="697"/>
        <end position="809"/>
    </location>
</feature>
<feature type="compositionally biased region" description="Acidic residues" evidence="5">
    <location>
        <begin position="630"/>
        <end position="640"/>
    </location>
</feature>
<keyword evidence="7" id="KW-0132">Cell division</keyword>
<feature type="compositionally biased region" description="Basic and acidic residues" evidence="5">
    <location>
        <begin position="773"/>
        <end position="796"/>
    </location>
</feature>
<proteinExistence type="predicted"/>
<feature type="compositionally biased region" description="Polar residues" evidence="5">
    <location>
        <begin position="975"/>
        <end position="985"/>
    </location>
</feature>
<dbReference type="SMART" id="SM01122">
    <property type="entry name" value="DBC1"/>
    <property type="match status" value="1"/>
</dbReference>
<evidence type="ECO:0000256" key="1">
    <source>
        <dbReference type="ARBA" id="ARBA00004496"/>
    </source>
</evidence>
<evidence type="ECO:0000313" key="8">
    <source>
        <dbReference type="Proteomes" id="UP000230750"/>
    </source>
</evidence>
<dbReference type="GO" id="GO:0051301">
    <property type="term" value="P:cell division"/>
    <property type="evidence" value="ECO:0007669"/>
    <property type="project" value="UniProtKB-KW"/>
</dbReference>
<dbReference type="AlphaFoldDB" id="A0A2G8KRZ7"/>
<keyword evidence="7" id="KW-0131">Cell cycle</keyword>
<feature type="domain" description="SAP" evidence="6">
    <location>
        <begin position="659"/>
        <end position="693"/>
    </location>
</feature>
<dbReference type="InterPro" id="IPR025954">
    <property type="entry name" value="DBC1/CARP1_inactive_NUDIX"/>
</dbReference>
<feature type="region of interest" description="Disordered" evidence="5">
    <location>
        <begin position="212"/>
        <end position="332"/>
    </location>
</feature>
<dbReference type="InterPro" id="IPR045353">
    <property type="entry name" value="LAIKA"/>
</dbReference>
<feature type="region of interest" description="Disordered" evidence="5">
    <location>
        <begin position="624"/>
        <end position="659"/>
    </location>
</feature>
<dbReference type="Pfam" id="PF02037">
    <property type="entry name" value="SAP"/>
    <property type="match status" value="1"/>
</dbReference>
<dbReference type="PANTHER" id="PTHR14304">
    <property type="entry name" value="CELL DIVISION CYCLE AND APOPTOSIS REGULATOR PROTEIN"/>
    <property type="match status" value="1"/>
</dbReference>
<feature type="compositionally biased region" description="Basic and acidic residues" evidence="5">
    <location>
        <begin position="1126"/>
        <end position="1149"/>
    </location>
</feature>
<dbReference type="InterPro" id="IPR025224">
    <property type="entry name" value="CCAR1/CCAR2"/>
</dbReference>
<evidence type="ECO:0000313" key="7">
    <source>
        <dbReference type="EMBL" id="PIK50783.1"/>
    </source>
</evidence>
<evidence type="ECO:0000256" key="3">
    <source>
        <dbReference type="ARBA" id="ARBA00022553"/>
    </source>
</evidence>
<protein>
    <submittedName>
        <fullName evidence="7">Putative cell division cycle and apoptosis regulator protein 1</fullName>
    </submittedName>
</protein>
<feature type="compositionally biased region" description="Polar residues" evidence="5">
    <location>
        <begin position="1"/>
        <end position="17"/>
    </location>
</feature>
<organism evidence="7 8">
    <name type="scientific">Stichopus japonicus</name>
    <name type="common">Sea cucumber</name>
    <dbReference type="NCBI Taxonomy" id="307972"/>
    <lineage>
        <taxon>Eukaryota</taxon>
        <taxon>Metazoa</taxon>
        <taxon>Echinodermata</taxon>
        <taxon>Eleutherozoa</taxon>
        <taxon>Echinozoa</taxon>
        <taxon>Holothuroidea</taxon>
        <taxon>Aspidochirotacea</taxon>
        <taxon>Aspidochirotida</taxon>
        <taxon>Stichopodidae</taxon>
        <taxon>Apostichopus</taxon>
    </lineage>
</organism>
<dbReference type="Pfam" id="PF14444">
    <property type="entry name" value="S1-like"/>
    <property type="match status" value="1"/>
</dbReference>
<dbReference type="InterPro" id="IPR036361">
    <property type="entry name" value="SAP_dom_sf"/>
</dbReference>
<dbReference type="GO" id="GO:0005737">
    <property type="term" value="C:cytoplasm"/>
    <property type="evidence" value="ECO:0007669"/>
    <property type="project" value="UniProtKB-SubCell"/>
</dbReference>
<keyword evidence="3" id="KW-0597">Phosphoprotein</keyword>
<keyword evidence="8" id="KW-1185">Reference proteome</keyword>
<gene>
    <name evidence="7" type="ORF">BSL78_12313</name>
</gene>
<dbReference type="SMART" id="SM00513">
    <property type="entry name" value="SAP"/>
    <property type="match status" value="1"/>
</dbReference>
<feature type="region of interest" description="Disordered" evidence="5">
    <location>
        <begin position="574"/>
        <end position="606"/>
    </location>
</feature>
<keyword evidence="4" id="KW-0175">Coiled coil</keyword>
<dbReference type="SUPFAM" id="SSF68906">
    <property type="entry name" value="SAP domain"/>
    <property type="match status" value="1"/>
</dbReference>
<feature type="compositionally biased region" description="Basic residues" evidence="5">
    <location>
        <begin position="312"/>
        <end position="330"/>
    </location>
</feature>
<dbReference type="STRING" id="307972.A0A2G8KRZ7"/>
<evidence type="ECO:0000256" key="5">
    <source>
        <dbReference type="SAM" id="MobiDB-lite"/>
    </source>
</evidence>
<dbReference type="OrthoDB" id="21006at2759"/>
<accession>A0A2G8KRZ7</accession>
<evidence type="ECO:0000256" key="2">
    <source>
        <dbReference type="ARBA" id="ARBA00022490"/>
    </source>
</evidence>
<feature type="region of interest" description="Disordered" evidence="5">
    <location>
        <begin position="1"/>
        <end position="20"/>
    </location>
</feature>
<dbReference type="Proteomes" id="UP000230750">
    <property type="component" value="Unassembled WGS sequence"/>
</dbReference>
<comment type="caution">
    <text evidence="7">The sequence shown here is derived from an EMBL/GenBank/DDBJ whole genome shotgun (WGS) entry which is preliminary data.</text>
</comment>
<feature type="compositionally biased region" description="Basic and acidic residues" evidence="5">
    <location>
        <begin position="751"/>
        <end position="760"/>
    </location>
</feature>
<evidence type="ECO:0000256" key="4">
    <source>
        <dbReference type="ARBA" id="ARBA00023054"/>
    </source>
</evidence>
<comment type="subcellular location">
    <subcellularLocation>
        <location evidence="1">Cytoplasm</location>
    </subcellularLocation>
</comment>
<dbReference type="EMBL" id="MRZV01000404">
    <property type="protein sequence ID" value="PIK50783.1"/>
    <property type="molecule type" value="Genomic_DNA"/>
</dbReference>